<reference evidence="1 2" key="1">
    <citation type="journal article" date="2015" name="Genome Biol.">
        <title>Comparative genomics of Steinernema reveals deeply conserved gene regulatory networks.</title>
        <authorList>
            <person name="Dillman A.R."/>
            <person name="Macchietto M."/>
            <person name="Porter C.F."/>
            <person name="Rogers A."/>
            <person name="Williams B."/>
            <person name="Antoshechkin I."/>
            <person name="Lee M.M."/>
            <person name="Goodwin Z."/>
            <person name="Lu X."/>
            <person name="Lewis E.E."/>
            <person name="Goodrich-Blair H."/>
            <person name="Stock S.P."/>
            <person name="Adams B.J."/>
            <person name="Sternberg P.W."/>
            <person name="Mortazavi A."/>
        </authorList>
    </citation>
    <scope>NUCLEOTIDE SEQUENCE [LARGE SCALE GENOMIC DNA]</scope>
    <source>
        <strain evidence="1 2">ALL</strain>
    </source>
</reference>
<accession>A0A4U5LXC2</accession>
<reference evidence="1 2" key="2">
    <citation type="journal article" date="2019" name="G3 (Bethesda)">
        <title>Hybrid Assembly of the Genome of the Entomopathogenic Nematode Steinernema carpocapsae Identifies the X-Chromosome.</title>
        <authorList>
            <person name="Serra L."/>
            <person name="Macchietto M."/>
            <person name="Macias-Munoz A."/>
            <person name="McGill C.J."/>
            <person name="Rodriguez I.M."/>
            <person name="Rodriguez B."/>
            <person name="Murad R."/>
            <person name="Mortazavi A."/>
        </authorList>
    </citation>
    <scope>NUCLEOTIDE SEQUENCE [LARGE SCALE GENOMIC DNA]</scope>
    <source>
        <strain evidence="1 2">ALL</strain>
    </source>
</reference>
<dbReference type="Proteomes" id="UP000298663">
    <property type="component" value="Unassembled WGS sequence"/>
</dbReference>
<name>A0A4U5LXC2_STECR</name>
<evidence type="ECO:0000313" key="1">
    <source>
        <dbReference type="EMBL" id="TKR60881.1"/>
    </source>
</evidence>
<protein>
    <submittedName>
        <fullName evidence="1">Uncharacterized protein</fullName>
    </submittedName>
</protein>
<gene>
    <name evidence="1" type="ORF">L596_028063</name>
</gene>
<proteinExistence type="predicted"/>
<dbReference type="EMBL" id="AZBU02000011">
    <property type="protein sequence ID" value="TKR60881.1"/>
    <property type="molecule type" value="Genomic_DNA"/>
</dbReference>
<evidence type="ECO:0000313" key="2">
    <source>
        <dbReference type="Proteomes" id="UP000298663"/>
    </source>
</evidence>
<keyword evidence="2" id="KW-1185">Reference proteome</keyword>
<organism evidence="1 2">
    <name type="scientific">Steinernema carpocapsae</name>
    <name type="common">Entomopathogenic nematode</name>
    <dbReference type="NCBI Taxonomy" id="34508"/>
    <lineage>
        <taxon>Eukaryota</taxon>
        <taxon>Metazoa</taxon>
        <taxon>Ecdysozoa</taxon>
        <taxon>Nematoda</taxon>
        <taxon>Chromadorea</taxon>
        <taxon>Rhabditida</taxon>
        <taxon>Tylenchina</taxon>
        <taxon>Panagrolaimomorpha</taxon>
        <taxon>Strongyloidoidea</taxon>
        <taxon>Steinernematidae</taxon>
        <taxon>Steinernema</taxon>
    </lineage>
</organism>
<comment type="caution">
    <text evidence="1">The sequence shown here is derived from an EMBL/GenBank/DDBJ whole genome shotgun (WGS) entry which is preliminary data.</text>
</comment>
<sequence>MVHFCLGGRIWNPRFVYLFSEPAVGEKVEENNAERTTNRNWKRTGINETRRENSEFLIRSRKLCSLDPLGEFGVSAAVKTNDGIRRKTNEKLRNRRWEAVPWTE</sequence>
<dbReference type="AlphaFoldDB" id="A0A4U5LXC2"/>